<feature type="compositionally biased region" description="Polar residues" evidence="5">
    <location>
        <begin position="576"/>
        <end position="586"/>
    </location>
</feature>
<proteinExistence type="predicted"/>
<feature type="compositionally biased region" description="Basic residues" evidence="5">
    <location>
        <begin position="304"/>
        <end position="321"/>
    </location>
</feature>
<dbReference type="AlphaFoldDB" id="A0A135SQC3"/>
<keyword evidence="3" id="KW-0862">Zinc</keyword>
<evidence type="ECO:0000256" key="5">
    <source>
        <dbReference type="SAM" id="MobiDB-lite"/>
    </source>
</evidence>
<dbReference type="GO" id="GO:0043161">
    <property type="term" value="P:proteasome-mediated ubiquitin-dependent protein catabolic process"/>
    <property type="evidence" value="ECO:0007669"/>
    <property type="project" value="TreeGrafter"/>
</dbReference>
<dbReference type="Pfam" id="PF13639">
    <property type="entry name" value="zf-RING_2"/>
    <property type="match status" value="1"/>
</dbReference>
<feature type="compositionally biased region" description="Basic and acidic residues" evidence="5">
    <location>
        <begin position="510"/>
        <end position="524"/>
    </location>
</feature>
<evidence type="ECO:0000256" key="4">
    <source>
        <dbReference type="PROSITE-ProRule" id="PRU00175"/>
    </source>
</evidence>
<evidence type="ECO:0000313" key="8">
    <source>
        <dbReference type="Proteomes" id="UP000070054"/>
    </source>
</evidence>
<accession>A0A135SQC3</accession>
<feature type="compositionally biased region" description="Polar residues" evidence="5">
    <location>
        <begin position="218"/>
        <end position="256"/>
    </location>
</feature>
<sequence>MDEAMDYAYHHPEQPQGQAQNPYAQQRPRCPYFLNREGQQQLPGMPQHRSTMHYDPVHSSANYPNWQPQVPPIPGPYHWQHQPHLMNHRGHPAPQHRPSNSASEAPYYNHVPVPNFGNVAGGYSGAPPSEMVGPPTMQPSFPHTQLPPVRFNLSTALPAGHPAQGQPFYTSSERNFGGQNAGPRHNTFNTASHSVNTSNPPVPQTSSEHLVAAPNPPQIETSDSTGGTNQAPSSGTSIQFGSAPPSSTLHRSTATFPNPPHDVHQPNSGEWGLPAPETLYANDARNITGASSSGASSSSSSLGSHHHPERRRVPAIRRASRRQSPLSDSDVDSDRSALEQVIALAGNPTQMARHIMTLEEDHVRAAQFMRGSVTTKYVASSSAIQSLQSVPIAELSESERTCVICYNEFGVETPEGVKEAPLRLPKCKHVFGDHCIKKWFEESDSCPYCRDKVPHEARITSTHPNFDRYYRNRGHVNLGNLAGYAGYMRDRDASLAQDDSSRSQGSGSSHGERRSPPTDSGESRRRIRPRTGIQGPGSPTFSSSRPRPVSSTYESSRRAHAAIPALLPPRGAFAPNGSSRTNHGAISQVSFSGSNMHQHHHQATGFAGLGETGSASTQGVPITARHPNGAAPTALGVPEGLHGNGYLNPANRTSLPAVLPGPWIGDLTAPDESHRRMMGGENGVSLQANPWVRE</sequence>
<comment type="caution">
    <text evidence="7">The sequence shown here is derived from an EMBL/GenBank/DDBJ whole genome shotgun (WGS) entry which is preliminary data.</text>
</comment>
<dbReference type="GO" id="GO:0008270">
    <property type="term" value="F:zinc ion binding"/>
    <property type="evidence" value="ECO:0007669"/>
    <property type="project" value="UniProtKB-KW"/>
</dbReference>
<evidence type="ECO:0000256" key="3">
    <source>
        <dbReference type="ARBA" id="ARBA00022833"/>
    </source>
</evidence>
<feature type="compositionally biased region" description="Low complexity" evidence="5">
    <location>
        <begin position="289"/>
        <end position="303"/>
    </location>
</feature>
<evidence type="ECO:0000256" key="1">
    <source>
        <dbReference type="ARBA" id="ARBA00022723"/>
    </source>
</evidence>
<dbReference type="InterPro" id="IPR050731">
    <property type="entry name" value="HRD1_E3_ubiq-ligases"/>
</dbReference>
<feature type="region of interest" description="Disordered" evidence="5">
    <location>
        <begin position="493"/>
        <end position="586"/>
    </location>
</feature>
<feature type="region of interest" description="Disordered" evidence="5">
    <location>
        <begin position="40"/>
        <end position="104"/>
    </location>
</feature>
<dbReference type="GO" id="GO:0061630">
    <property type="term" value="F:ubiquitin protein ligase activity"/>
    <property type="evidence" value="ECO:0007669"/>
    <property type="project" value="TreeGrafter"/>
</dbReference>
<reference evidence="7 8" key="1">
    <citation type="submission" date="2014-02" db="EMBL/GenBank/DDBJ databases">
        <title>The genome sequence of Colletotrichum nymphaeae SA-01.</title>
        <authorList>
            <person name="Baroncelli R."/>
            <person name="Thon M.R."/>
        </authorList>
    </citation>
    <scope>NUCLEOTIDE SEQUENCE [LARGE SCALE GENOMIC DNA]</scope>
    <source>
        <strain evidence="7 8">SA-01</strain>
    </source>
</reference>
<feature type="domain" description="RING-type" evidence="6">
    <location>
        <begin position="402"/>
        <end position="450"/>
    </location>
</feature>
<evidence type="ECO:0000256" key="2">
    <source>
        <dbReference type="ARBA" id="ARBA00022771"/>
    </source>
</evidence>
<feature type="compositionally biased region" description="Polar residues" evidence="5">
    <location>
        <begin position="186"/>
        <end position="208"/>
    </location>
</feature>
<dbReference type="PANTHER" id="PTHR22763">
    <property type="entry name" value="RING ZINC FINGER PROTEIN"/>
    <property type="match status" value="1"/>
</dbReference>
<dbReference type="InterPro" id="IPR001841">
    <property type="entry name" value="Znf_RING"/>
</dbReference>
<gene>
    <name evidence="7" type="ORF">CNYM01_12701</name>
</gene>
<keyword evidence="8" id="KW-1185">Reference proteome</keyword>
<feature type="region of interest" description="Disordered" evidence="5">
    <location>
        <begin position="156"/>
        <end position="334"/>
    </location>
</feature>
<feature type="compositionally biased region" description="Polar residues" evidence="5">
    <location>
        <begin position="59"/>
        <end position="68"/>
    </location>
</feature>
<dbReference type="GO" id="GO:0012505">
    <property type="term" value="C:endomembrane system"/>
    <property type="evidence" value="ECO:0007669"/>
    <property type="project" value="TreeGrafter"/>
</dbReference>
<keyword evidence="1" id="KW-0479">Metal-binding</keyword>
<feature type="region of interest" description="Disordered" evidence="5">
    <location>
        <begin position="606"/>
        <end position="636"/>
    </location>
</feature>
<dbReference type="SMART" id="SM00184">
    <property type="entry name" value="RING"/>
    <property type="match status" value="1"/>
</dbReference>
<dbReference type="SUPFAM" id="SSF57850">
    <property type="entry name" value="RING/U-box"/>
    <property type="match status" value="1"/>
</dbReference>
<keyword evidence="2 4" id="KW-0863">Zinc-finger</keyword>
<dbReference type="EMBL" id="JEMN01001414">
    <property type="protein sequence ID" value="KXH38113.1"/>
    <property type="molecule type" value="Genomic_DNA"/>
</dbReference>
<organism evidence="7 8">
    <name type="scientific">Colletotrichum nymphaeae SA-01</name>
    <dbReference type="NCBI Taxonomy" id="1460502"/>
    <lineage>
        <taxon>Eukaryota</taxon>
        <taxon>Fungi</taxon>
        <taxon>Dikarya</taxon>
        <taxon>Ascomycota</taxon>
        <taxon>Pezizomycotina</taxon>
        <taxon>Sordariomycetes</taxon>
        <taxon>Hypocreomycetidae</taxon>
        <taxon>Glomerellales</taxon>
        <taxon>Glomerellaceae</taxon>
        <taxon>Colletotrichum</taxon>
        <taxon>Colletotrichum acutatum species complex</taxon>
    </lineage>
</organism>
<name>A0A135SQC3_9PEZI</name>
<dbReference type="GO" id="GO:0044695">
    <property type="term" value="C:Dsc E3 ubiquitin ligase complex"/>
    <property type="evidence" value="ECO:0007669"/>
    <property type="project" value="TreeGrafter"/>
</dbReference>
<protein>
    <recommendedName>
        <fullName evidence="6">RING-type domain-containing protein</fullName>
    </recommendedName>
</protein>
<dbReference type="Gene3D" id="3.30.40.10">
    <property type="entry name" value="Zinc/RING finger domain, C3HC4 (zinc finger)"/>
    <property type="match status" value="1"/>
</dbReference>
<dbReference type="PANTHER" id="PTHR22763:SF162">
    <property type="entry name" value="TRANSMEMBRANE E3 UBIQUITIN-PROTEIN LIGASE 1"/>
    <property type="match status" value="1"/>
</dbReference>
<feature type="compositionally biased region" description="Polar residues" evidence="5">
    <location>
        <begin position="537"/>
        <end position="554"/>
    </location>
</feature>
<evidence type="ECO:0000259" key="6">
    <source>
        <dbReference type="PROSITE" id="PS50089"/>
    </source>
</evidence>
<dbReference type="Proteomes" id="UP000070054">
    <property type="component" value="Unassembled WGS sequence"/>
</dbReference>
<evidence type="ECO:0000313" key="7">
    <source>
        <dbReference type="EMBL" id="KXH38113.1"/>
    </source>
</evidence>
<dbReference type="PROSITE" id="PS50089">
    <property type="entry name" value="ZF_RING_2"/>
    <property type="match status" value="1"/>
</dbReference>
<feature type="compositionally biased region" description="Polar residues" evidence="5">
    <location>
        <begin position="167"/>
        <end position="178"/>
    </location>
</feature>
<dbReference type="OrthoDB" id="8062037at2759"/>
<dbReference type="InterPro" id="IPR013083">
    <property type="entry name" value="Znf_RING/FYVE/PHD"/>
</dbReference>